<keyword evidence="2" id="KW-1185">Reference proteome</keyword>
<organism evidence="1 2">
    <name type="scientific">Microtetraspora glauca</name>
    <dbReference type="NCBI Taxonomy" id="1996"/>
    <lineage>
        <taxon>Bacteria</taxon>
        <taxon>Bacillati</taxon>
        <taxon>Actinomycetota</taxon>
        <taxon>Actinomycetes</taxon>
        <taxon>Streptosporangiales</taxon>
        <taxon>Streptosporangiaceae</taxon>
        <taxon>Microtetraspora</taxon>
    </lineage>
</organism>
<reference evidence="1 2" key="1">
    <citation type="submission" date="2024-06" db="EMBL/GenBank/DDBJ databases">
        <title>The Natural Products Discovery Center: Release of the First 8490 Sequenced Strains for Exploring Actinobacteria Biosynthetic Diversity.</title>
        <authorList>
            <person name="Kalkreuter E."/>
            <person name="Kautsar S.A."/>
            <person name="Yang D."/>
            <person name="Bader C.D."/>
            <person name="Teijaro C.N."/>
            <person name="Fluegel L."/>
            <person name="Davis C.M."/>
            <person name="Simpson J.R."/>
            <person name="Lauterbach L."/>
            <person name="Steele A.D."/>
            <person name="Gui C."/>
            <person name="Meng S."/>
            <person name="Li G."/>
            <person name="Viehrig K."/>
            <person name="Ye F."/>
            <person name="Su P."/>
            <person name="Kiefer A.F."/>
            <person name="Nichols A."/>
            <person name="Cepeda A.J."/>
            <person name="Yan W."/>
            <person name="Fan B."/>
            <person name="Jiang Y."/>
            <person name="Adhikari A."/>
            <person name="Zheng C.-J."/>
            <person name="Schuster L."/>
            <person name="Cowan T.M."/>
            <person name="Smanski M.J."/>
            <person name="Chevrette M.G."/>
            <person name="De Carvalho L.P.S."/>
            <person name="Shen B."/>
        </authorList>
    </citation>
    <scope>NUCLEOTIDE SEQUENCE [LARGE SCALE GENOMIC DNA]</scope>
    <source>
        <strain evidence="1 2">NPDC050100</strain>
    </source>
</reference>
<comment type="caution">
    <text evidence="1">The sequence shown here is derived from an EMBL/GenBank/DDBJ whole genome shotgun (WGS) entry which is preliminary data.</text>
</comment>
<name>A0ABV3G8A2_MICGL</name>
<accession>A0ABV3G8A2</accession>
<dbReference type="InterPro" id="IPR027417">
    <property type="entry name" value="P-loop_NTPase"/>
</dbReference>
<proteinExistence type="predicted"/>
<evidence type="ECO:0008006" key="3">
    <source>
        <dbReference type="Google" id="ProtNLM"/>
    </source>
</evidence>
<protein>
    <recommendedName>
        <fullName evidence="3">(d)CMP kinase</fullName>
    </recommendedName>
</protein>
<dbReference type="EMBL" id="JBFALK010000002">
    <property type="protein sequence ID" value="MEV0967865.1"/>
    <property type="molecule type" value="Genomic_DNA"/>
</dbReference>
<gene>
    <name evidence="1" type="ORF">AB0I59_04460</name>
</gene>
<sequence>MRGTPAPAVSPATSLTPESAAAVERLLDRPARAGRTRVLAVEGRSGAGKSTLATALAAEWTMPVVRMDDLYPGWDGLLDGVDALVEWVLRPLSLGRPARWRRYDWAAGDYAEWHGEPETGALLVEGVGCGSSGAAPFLSGLIWVEAADDVRRSRALARDGDVYLPHWTRWADQEERFYAAHDVRARADLTIVTG</sequence>
<dbReference type="Gene3D" id="3.40.50.300">
    <property type="entry name" value="P-loop containing nucleotide triphosphate hydrolases"/>
    <property type="match status" value="1"/>
</dbReference>
<dbReference type="Proteomes" id="UP001551675">
    <property type="component" value="Unassembled WGS sequence"/>
</dbReference>
<dbReference type="RefSeq" id="WP_358129950.1">
    <property type="nucleotide sequence ID" value="NZ_JBFALK010000002.1"/>
</dbReference>
<evidence type="ECO:0000313" key="2">
    <source>
        <dbReference type="Proteomes" id="UP001551675"/>
    </source>
</evidence>
<dbReference type="SUPFAM" id="SSF52540">
    <property type="entry name" value="P-loop containing nucleoside triphosphate hydrolases"/>
    <property type="match status" value="1"/>
</dbReference>
<evidence type="ECO:0000313" key="1">
    <source>
        <dbReference type="EMBL" id="MEV0967865.1"/>
    </source>
</evidence>